<evidence type="ECO:0000313" key="3">
    <source>
        <dbReference type="Proteomes" id="UP000801864"/>
    </source>
</evidence>
<name>A0A9P4X8D2_9HYPO</name>
<evidence type="ECO:0000256" key="1">
    <source>
        <dbReference type="SAM" id="MobiDB-lite"/>
    </source>
</evidence>
<accession>A0A9P4X8D2</accession>
<dbReference type="Proteomes" id="UP000801864">
    <property type="component" value="Unassembled WGS sequence"/>
</dbReference>
<protein>
    <submittedName>
        <fullName evidence="2">Uncharacterized protein</fullName>
    </submittedName>
</protein>
<proteinExistence type="predicted"/>
<dbReference type="AlphaFoldDB" id="A0A9P4X8D2"/>
<gene>
    <name evidence="2" type="ORF">CFAM422_010459</name>
</gene>
<keyword evidence="3" id="KW-1185">Reference proteome</keyword>
<feature type="region of interest" description="Disordered" evidence="1">
    <location>
        <begin position="178"/>
        <end position="207"/>
    </location>
</feature>
<dbReference type="EMBL" id="QLNT01000020">
    <property type="protein sequence ID" value="KAF3062847.1"/>
    <property type="molecule type" value="Genomic_DNA"/>
</dbReference>
<organism evidence="2 3">
    <name type="scientific">Trichoderma lentiforme</name>
    <dbReference type="NCBI Taxonomy" id="1567552"/>
    <lineage>
        <taxon>Eukaryota</taxon>
        <taxon>Fungi</taxon>
        <taxon>Dikarya</taxon>
        <taxon>Ascomycota</taxon>
        <taxon>Pezizomycotina</taxon>
        <taxon>Sordariomycetes</taxon>
        <taxon>Hypocreomycetidae</taxon>
        <taxon>Hypocreales</taxon>
        <taxon>Hypocreaceae</taxon>
        <taxon>Trichoderma</taxon>
    </lineage>
</organism>
<evidence type="ECO:0000313" key="2">
    <source>
        <dbReference type="EMBL" id="KAF3062847.1"/>
    </source>
</evidence>
<sequence>MSTSIKSALPLAFPSVSVSSSKAAAQAVACGIKSNLKICICHFSIKTDMGVQRGKKRGSVPAIGSPHRRKLRELRSRAILEQLTFDGAANMPDDHLGVEAELCMMDVPHMESWVQPDNDSDTLFNPSQMNASMSDVDLDIINASHQMFYSGITPGQPLGCNNKLEGLDLSATWDSSQYSEMASPSSQAESTGPSDASLSPTVPVCLT</sequence>
<feature type="compositionally biased region" description="Polar residues" evidence="1">
    <location>
        <begin position="178"/>
        <end position="200"/>
    </location>
</feature>
<reference evidence="2 3" key="1">
    <citation type="submission" date="2018-06" db="EMBL/GenBank/DDBJ databases">
        <title>Genome analysis of cellulolytic fungus Trichoderma lentiforme CFAM-422.</title>
        <authorList>
            <person name="Steindorff A.S."/>
            <person name="Formighieri E.F."/>
            <person name="Midorikawa G.E.O."/>
            <person name="Tamietti M.S."/>
            <person name="Ramos E.Z."/>
            <person name="Silva A.S."/>
            <person name="Bon E.P.S."/>
            <person name="Mendes T.D."/>
            <person name="Damaso M.C.T."/>
            <person name="Favaro L.C.L."/>
        </authorList>
    </citation>
    <scope>NUCLEOTIDE SEQUENCE [LARGE SCALE GENOMIC DNA]</scope>
    <source>
        <strain evidence="2 3">CFAM-422</strain>
    </source>
</reference>
<comment type="caution">
    <text evidence="2">The sequence shown here is derived from an EMBL/GenBank/DDBJ whole genome shotgun (WGS) entry which is preliminary data.</text>
</comment>